<evidence type="ECO:0000313" key="3">
    <source>
        <dbReference type="EMBL" id="POF62518.1"/>
    </source>
</evidence>
<comment type="similarity">
    <text evidence="1">Belongs to the class A bacterial acid phosphatase family.</text>
</comment>
<keyword evidence="4" id="KW-1185">Reference proteome</keyword>
<evidence type="ECO:0000313" key="4">
    <source>
        <dbReference type="Proteomes" id="UP000237344"/>
    </source>
</evidence>
<dbReference type="EMBL" id="POTC01000022">
    <property type="protein sequence ID" value="POF62518.1"/>
    <property type="molecule type" value="Genomic_DNA"/>
</dbReference>
<comment type="catalytic activity">
    <reaction evidence="1">
        <text>a phosphate monoester + H2O = an alcohol + phosphate</text>
        <dbReference type="Rhea" id="RHEA:15017"/>
        <dbReference type="ChEBI" id="CHEBI:15377"/>
        <dbReference type="ChEBI" id="CHEBI:30879"/>
        <dbReference type="ChEBI" id="CHEBI:43474"/>
        <dbReference type="ChEBI" id="CHEBI:67140"/>
        <dbReference type="EC" id="3.1.3.2"/>
    </reaction>
</comment>
<protein>
    <recommendedName>
        <fullName evidence="1">Acid phosphatase</fullName>
        <ecNumber evidence="1">3.1.3.2</ecNumber>
    </recommendedName>
</protein>
<dbReference type="Gene3D" id="1.20.144.10">
    <property type="entry name" value="Phosphatidic acid phosphatase type 2/haloperoxidase"/>
    <property type="match status" value="1"/>
</dbReference>
<dbReference type="EC" id="3.1.3.2" evidence="1"/>
<dbReference type="PRINTS" id="PR00483">
    <property type="entry name" value="BACPHPHTASE"/>
</dbReference>
<proteinExistence type="inferred from homology"/>
<name>A0A2S3W125_9PROT</name>
<evidence type="ECO:0000256" key="1">
    <source>
        <dbReference type="PIRNR" id="PIRNR000897"/>
    </source>
</evidence>
<dbReference type="GO" id="GO:0003993">
    <property type="term" value="F:acid phosphatase activity"/>
    <property type="evidence" value="ECO:0007669"/>
    <property type="project" value="UniProtKB-EC"/>
</dbReference>
<gene>
    <name evidence="3" type="primary">phoC</name>
    <name evidence="3" type="ORF">KMAL_18120</name>
</gene>
<sequence>MSCLWCVIVISLLWDVMRKHYLLPVLCTSLFMVSGNCVALAPQPAKVPDAGYLTPATQPDATRYLPPPPQAGSARQAADDHAFQSTRGLKGGARWALATSDADLSMESLLRSYSCAAGFTLDARKAPRLVALISRMDSSEGPAMRYAKSTWHRPRPFVGNNQPICTESDRAHLATSGAYPSGHTILGWSTALVLAELLPDRSTEILQRGRVFGESRIVCGVHWASDVLEGYMSASADIAAMHGNPAFRADLDAARTELAGLRQASSAPNAQACAIEQDAATHSPL</sequence>
<dbReference type="PIRSF" id="PIRSF000897">
    <property type="entry name" value="Acid_Ptase_ClsA"/>
    <property type="match status" value="1"/>
</dbReference>
<organism evidence="3 4">
    <name type="scientific">Novacetimonas maltaceti</name>
    <dbReference type="NCBI Taxonomy" id="1203393"/>
    <lineage>
        <taxon>Bacteria</taxon>
        <taxon>Pseudomonadati</taxon>
        <taxon>Pseudomonadota</taxon>
        <taxon>Alphaproteobacteria</taxon>
        <taxon>Acetobacterales</taxon>
        <taxon>Acetobacteraceae</taxon>
        <taxon>Novacetimonas</taxon>
    </lineage>
</organism>
<accession>A0A2S3W125</accession>
<dbReference type="CDD" id="cd03397">
    <property type="entry name" value="PAP2_acid_phosphatase"/>
    <property type="match status" value="1"/>
</dbReference>
<reference evidence="3 4" key="1">
    <citation type="submission" date="2018-01" db="EMBL/GenBank/DDBJ databases">
        <title>Draft Genome Sequence of Komagataeibacter maltaceti LMG 1529, a Vinegar Producing Acetic Acid Bacterium Isolated from Malt Vinegar Brewery Acetifiers.</title>
        <authorList>
            <person name="Zhang Q."/>
            <person name="Hollensteiner J."/>
            <person name="Poehlein A."/>
            <person name="Daniel R."/>
        </authorList>
    </citation>
    <scope>NUCLEOTIDE SEQUENCE [LARGE SCALE GENOMIC DNA]</scope>
    <source>
        <strain evidence="3 4">LMG 1529</strain>
    </source>
</reference>
<evidence type="ECO:0000259" key="2">
    <source>
        <dbReference type="SMART" id="SM00014"/>
    </source>
</evidence>
<dbReference type="GO" id="GO:0030288">
    <property type="term" value="C:outer membrane-bounded periplasmic space"/>
    <property type="evidence" value="ECO:0007669"/>
    <property type="project" value="InterPro"/>
</dbReference>
<dbReference type="InterPro" id="IPR001011">
    <property type="entry name" value="Acid_Pase_classA_bac"/>
</dbReference>
<comment type="caution">
    <text evidence="3">The sequence shown here is derived from an EMBL/GenBank/DDBJ whole genome shotgun (WGS) entry which is preliminary data.</text>
</comment>
<dbReference type="InterPro" id="IPR036938">
    <property type="entry name" value="PAP2/HPO_sf"/>
</dbReference>
<dbReference type="Proteomes" id="UP000237344">
    <property type="component" value="Unassembled WGS sequence"/>
</dbReference>
<dbReference type="SMART" id="SM00014">
    <property type="entry name" value="acidPPc"/>
    <property type="match status" value="1"/>
</dbReference>
<dbReference type="Pfam" id="PF01569">
    <property type="entry name" value="PAP2"/>
    <property type="match status" value="1"/>
</dbReference>
<dbReference type="InterPro" id="IPR000326">
    <property type="entry name" value="PAP2/HPO"/>
</dbReference>
<dbReference type="AlphaFoldDB" id="A0A2S3W125"/>
<dbReference type="SUPFAM" id="SSF48317">
    <property type="entry name" value="Acid phosphatase/Vanadium-dependent haloperoxidase"/>
    <property type="match status" value="1"/>
</dbReference>
<feature type="domain" description="Phosphatidic acid phosphatase type 2/haloperoxidase" evidence="2">
    <location>
        <begin position="126"/>
        <end position="242"/>
    </location>
</feature>
<keyword evidence="1 3" id="KW-0378">Hydrolase</keyword>